<reference evidence="1" key="1">
    <citation type="submission" date="2020-07" db="EMBL/GenBank/DDBJ databases">
        <title>Multicomponent nature underlies the extraordinary mechanical properties of spider dragline silk.</title>
        <authorList>
            <person name="Kono N."/>
            <person name="Nakamura H."/>
            <person name="Mori M."/>
            <person name="Yoshida Y."/>
            <person name="Ohtoshi R."/>
            <person name="Malay A.D."/>
            <person name="Moran D.A.P."/>
            <person name="Tomita M."/>
            <person name="Numata K."/>
            <person name="Arakawa K."/>
        </authorList>
    </citation>
    <scope>NUCLEOTIDE SEQUENCE</scope>
</reference>
<comment type="caution">
    <text evidence="1">The sequence shown here is derived from an EMBL/GenBank/DDBJ whole genome shotgun (WGS) entry which is preliminary data.</text>
</comment>
<protein>
    <submittedName>
        <fullName evidence="1">Uncharacterized protein</fullName>
    </submittedName>
</protein>
<dbReference type="Proteomes" id="UP000887116">
    <property type="component" value="Unassembled WGS sequence"/>
</dbReference>
<dbReference type="AlphaFoldDB" id="A0A8X6K6U8"/>
<keyword evidence="2" id="KW-1185">Reference proteome</keyword>
<accession>A0A8X6K6U8</accession>
<organism evidence="1 2">
    <name type="scientific">Trichonephila clavata</name>
    <name type="common">Joro spider</name>
    <name type="synonym">Nephila clavata</name>
    <dbReference type="NCBI Taxonomy" id="2740835"/>
    <lineage>
        <taxon>Eukaryota</taxon>
        <taxon>Metazoa</taxon>
        <taxon>Ecdysozoa</taxon>
        <taxon>Arthropoda</taxon>
        <taxon>Chelicerata</taxon>
        <taxon>Arachnida</taxon>
        <taxon>Araneae</taxon>
        <taxon>Araneomorphae</taxon>
        <taxon>Entelegynae</taxon>
        <taxon>Araneoidea</taxon>
        <taxon>Nephilidae</taxon>
        <taxon>Trichonephila</taxon>
    </lineage>
</organism>
<name>A0A8X6K6U8_TRICU</name>
<gene>
    <name evidence="1" type="ORF">TNCT_24311</name>
</gene>
<evidence type="ECO:0000313" key="1">
    <source>
        <dbReference type="EMBL" id="GFR34146.1"/>
    </source>
</evidence>
<proteinExistence type="predicted"/>
<evidence type="ECO:0000313" key="2">
    <source>
        <dbReference type="Proteomes" id="UP000887116"/>
    </source>
</evidence>
<sequence>MVLKALVDAILQSQRDPYNLLHVQLVQTLKKDISHDVTEAFTASQRLVTCQEENVHKTWAAKETELESLKETLRKGNLFMTLKKGL</sequence>
<dbReference type="EMBL" id="BMAO01029822">
    <property type="protein sequence ID" value="GFR34146.1"/>
    <property type="molecule type" value="Genomic_DNA"/>
</dbReference>